<evidence type="ECO:0000256" key="10">
    <source>
        <dbReference type="SAM" id="Phobius"/>
    </source>
</evidence>
<feature type="transmembrane region" description="Helical" evidence="10">
    <location>
        <begin position="75"/>
        <end position="102"/>
    </location>
</feature>
<dbReference type="SUPFAM" id="SSF52540">
    <property type="entry name" value="P-loop containing nucleoside triphosphate hydrolases"/>
    <property type="match status" value="1"/>
</dbReference>
<dbReference type="PROSITE" id="PS50929">
    <property type="entry name" value="ABC_TM1F"/>
    <property type="match status" value="1"/>
</dbReference>
<feature type="transmembrane region" description="Helical" evidence="10">
    <location>
        <begin position="154"/>
        <end position="172"/>
    </location>
</feature>
<reference evidence="13 14" key="1">
    <citation type="submission" date="2016-03" db="EMBL/GenBank/DDBJ databases">
        <title>Genome sequence of Mycoplasma gallinarum strain Mgn_IPT.</title>
        <authorList>
            <person name="Yacoub E."/>
            <person name="Sirand-Pugnet P."/>
            <person name="Barre A."/>
            <person name="Maurier F."/>
            <person name="Blanchard A."/>
            <person name="Ben Abdelmoumen B.M."/>
        </authorList>
    </citation>
    <scope>NUCLEOTIDE SEQUENCE [LARGE SCALE GENOMIC DNA]</scope>
    <source>
        <strain evidence="13 14">Mgn_IPT</strain>
    </source>
</reference>
<feature type="transmembrane region" description="Helical" evidence="10">
    <location>
        <begin position="12"/>
        <end position="33"/>
    </location>
</feature>
<evidence type="ECO:0000259" key="12">
    <source>
        <dbReference type="PROSITE" id="PS50929"/>
    </source>
</evidence>
<dbReference type="RefSeq" id="WP_063626367.1">
    <property type="nucleotide sequence ID" value="NZ_LVLH01000052.1"/>
</dbReference>
<keyword evidence="6" id="KW-0547">Nucleotide-binding</keyword>
<dbReference type="Pfam" id="PF00664">
    <property type="entry name" value="ABC_membrane"/>
    <property type="match status" value="1"/>
</dbReference>
<dbReference type="PANTHER" id="PTHR43394">
    <property type="entry name" value="ATP-DEPENDENT PERMEASE MDL1, MITOCHONDRIAL"/>
    <property type="match status" value="1"/>
</dbReference>
<feature type="domain" description="ABC transporter" evidence="11">
    <location>
        <begin position="364"/>
        <end position="599"/>
    </location>
</feature>
<evidence type="ECO:0000259" key="11">
    <source>
        <dbReference type="PROSITE" id="PS50893"/>
    </source>
</evidence>
<dbReference type="PANTHER" id="PTHR43394:SF1">
    <property type="entry name" value="ATP-BINDING CASSETTE SUB-FAMILY B MEMBER 10, MITOCHONDRIAL"/>
    <property type="match status" value="1"/>
</dbReference>
<evidence type="ECO:0000256" key="5">
    <source>
        <dbReference type="ARBA" id="ARBA00022692"/>
    </source>
</evidence>
<evidence type="ECO:0000256" key="8">
    <source>
        <dbReference type="ARBA" id="ARBA00022989"/>
    </source>
</evidence>
<feature type="transmembrane region" description="Helical" evidence="10">
    <location>
        <begin position="311"/>
        <end position="334"/>
    </location>
</feature>
<evidence type="ECO:0000256" key="9">
    <source>
        <dbReference type="ARBA" id="ARBA00023136"/>
    </source>
</evidence>
<dbReference type="EMBL" id="LVLH01000052">
    <property type="protein sequence ID" value="OAB48652.1"/>
    <property type="molecule type" value="Genomic_DNA"/>
</dbReference>
<dbReference type="SMART" id="SM00382">
    <property type="entry name" value="AAA"/>
    <property type="match status" value="1"/>
</dbReference>
<organism evidence="13 14">
    <name type="scientific">Mycoplasmopsis gallinarum</name>
    <dbReference type="NCBI Taxonomy" id="29557"/>
    <lineage>
        <taxon>Bacteria</taxon>
        <taxon>Bacillati</taxon>
        <taxon>Mycoplasmatota</taxon>
        <taxon>Mycoplasmoidales</taxon>
        <taxon>Metamycoplasmataceae</taxon>
        <taxon>Mycoplasmopsis</taxon>
    </lineage>
</organism>
<keyword evidence="8 10" id="KW-1133">Transmembrane helix</keyword>
<dbReference type="OrthoDB" id="383768at2"/>
<dbReference type="GO" id="GO:0005886">
    <property type="term" value="C:plasma membrane"/>
    <property type="evidence" value="ECO:0007669"/>
    <property type="project" value="UniProtKB-SubCell"/>
</dbReference>
<dbReference type="InterPro" id="IPR003593">
    <property type="entry name" value="AAA+_ATPase"/>
</dbReference>
<feature type="domain" description="ABC transmembrane type-1" evidence="12">
    <location>
        <begin position="17"/>
        <end position="331"/>
    </location>
</feature>
<keyword evidence="14" id="KW-1185">Reference proteome</keyword>
<evidence type="ECO:0000256" key="7">
    <source>
        <dbReference type="ARBA" id="ARBA00022840"/>
    </source>
</evidence>
<dbReference type="Gene3D" id="3.40.50.300">
    <property type="entry name" value="P-loop containing nucleotide triphosphate hydrolases"/>
    <property type="match status" value="1"/>
</dbReference>
<dbReference type="Proteomes" id="UP000076983">
    <property type="component" value="Unassembled WGS sequence"/>
</dbReference>
<name>A0A168R6Q2_9BACT</name>
<accession>A0A168R6Q2</accession>
<dbReference type="AlphaFoldDB" id="A0A168R6Q2"/>
<dbReference type="InterPro" id="IPR036640">
    <property type="entry name" value="ABC1_TM_sf"/>
</dbReference>
<keyword evidence="7 13" id="KW-0067">ATP-binding</keyword>
<evidence type="ECO:0000256" key="4">
    <source>
        <dbReference type="ARBA" id="ARBA00022475"/>
    </source>
</evidence>
<dbReference type="InterPro" id="IPR039421">
    <property type="entry name" value="Type_1_exporter"/>
</dbReference>
<evidence type="ECO:0000256" key="2">
    <source>
        <dbReference type="ARBA" id="ARBA00005417"/>
    </source>
</evidence>
<keyword evidence="3" id="KW-0813">Transport</keyword>
<evidence type="ECO:0000256" key="1">
    <source>
        <dbReference type="ARBA" id="ARBA00004651"/>
    </source>
</evidence>
<keyword evidence="5 10" id="KW-0812">Transmembrane</keyword>
<evidence type="ECO:0000313" key="13">
    <source>
        <dbReference type="EMBL" id="OAB48652.1"/>
    </source>
</evidence>
<dbReference type="InterPro" id="IPR027417">
    <property type="entry name" value="P-loop_NTPase"/>
</dbReference>
<dbReference type="PROSITE" id="PS50893">
    <property type="entry name" value="ABC_TRANSPORTER_2"/>
    <property type="match status" value="1"/>
</dbReference>
<dbReference type="InterPro" id="IPR017871">
    <property type="entry name" value="ABC_transporter-like_CS"/>
</dbReference>
<proteinExistence type="inferred from homology"/>
<dbReference type="FunFam" id="3.40.50.300:FF:000221">
    <property type="entry name" value="Multidrug ABC transporter ATP-binding protein"/>
    <property type="match status" value="1"/>
</dbReference>
<keyword evidence="4" id="KW-1003">Cell membrane</keyword>
<evidence type="ECO:0000256" key="6">
    <source>
        <dbReference type="ARBA" id="ARBA00022741"/>
    </source>
</evidence>
<dbReference type="GO" id="GO:0016887">
    <property type="term" value="F:ATP hydrolysis activity"/>
    <property type="evidence" value="ECO:0007669"/>
    <property type="project" value="InterPro"/>
</dbReference>
<dbReference type="InterPro" id="IPR011527">
    <property type="entry name" value="ABC1_TM_dom"/>
</dbReference>
<sequence>MFKLMKMIPKRLKWFFLLGSFFILITVLINIFFPNLISQFIKLIIVDNRTETTDIIFFDGRIAFNNIPISDAKNYLIIAIVLSTLSNIAFVFLGTFIIIYAAENCSKFFRITLFEKIQKLSLKNIADLKSESIITRVSNDIAIFWEFLVNGTTILIKGMFLVIGTVILAIWTDLSLSIVIAIMIPSLLIMIAIVGLSTKNLLRDTQKTVEFLTKNIDENINGIKVIKTYNLEKQRKAVFKENNQKWYQLQRKSSIIFMTAAPVFFMLINFLVLGIYGLIAKEFANPNATNLQAVIVQQSESLAKLNTFIDYLYNLSFGIMMMMFFLVSMFRAIVSAKRINEIYDYKIDDLYVADGLVLNQNYDLHIKDLNFKYYQEAPELTLSNINLKLPFKHTLGIIGPTGSGKSTLANLIIHNYLYNDGSIKIGNQELKEINSKNLHDSVGIVYQKALLYSGTIRSNLLWAKEDATEQEIQEALENACAAEFVNKFEDGLDHPVAMGGSNLSGGQKQRLSIARALLRKPKILILDDSTSALDNLTTKKVIENIKQNYDCSTIIISQKIGALKNANNIVVMEQGKIVSQGKHEELINLSELYNSIYTKQLDQ</sequence>
<evidence type="ECO:0000256" key="3">
    <source>
        <dbReference type="ARBA" id="ARBA00022448"/>
    </source>
</evidence>
<dbReference type="PROSITE" id="PS00211">
    <property type="entry name" value="ABC_TRANSPORTER_1"/>
    <property type="match status" value="1"/>
</dbReference>
<gene>
    <name evidence="13" type="ORF">MGALLINA_06180</name>
</gene>
<comment type="caution">
    <text evidence="13">The sequence shown here is derived from an EMBL/GenBank/DDBJ whole genome shotgun (WGS) entry which is preliminary data.</text>
</comment>
<evidence type="ECO:0000313" key="14">
    <source>
        <dbReference type="Proteomes" id="UP000076983"/>
    </source>
</evidence>
<dbReference type="SUPFAM" id="SSF90123">
    <property type="entry name" value="ABC transporter transmembrane region"/>
    <property type="match status" value="1"/>
</dbReference>
<feature type="transmembrane region" description="Helical" evidence="10">
    <location>
        <begin position="178"/>
        <end position="197"/>
    </location>
</feature>
<dbReference type="Pfam" id="PF00005">
    <property type="entry name" value="ABC_tran"/>
    <property type="match status" value="1"/>
</dbReference>
<comment type="subcellular location">
    <subcellularLocation>
        <location evidence="1">Cell membrane</location>
        <topology evidence="1">Multi-pass membrane protein</topology>
    </subcellularLocation>
</comment>
<protein>
    <submittedName>
        <fullName evidence="13">ABC transporter, ATP-binding/permease protein</fullName>
    </submittedName>
</protein>
<dbReference type="PATRIC" id="fig|29557.3.peg.633"/>
<dbReference type="InterPro" id="IPR003439">
    <property type="entry name" value="ABC_transporter-like_ATP-bd"/>
</dbReference>
<dbReference type="Gene3D" id="1.20.1560.10">
    <property type="entry name" value="ABC transporter type 1, transmembrane domain"/>
    <property type="match status" value="1"/>
</dbReference>
<dbReference type="GO" id="GO:0015421">
    <property type="term" value="F:ABC-type oligopeptide transporter activity"/>
    <property type="evidence" value="ECO:0007669"/>
    <property type="project" value="TreeGrafter"/>
</dbReference>
<comment type="similarity">
    <text evidence="2">Belongs to the ABC transporter superfamily.</text>
</comment>
<dbReference type="GO" id="GO:0005524">
    <property type="term" value="F:ATP binding"/>
    <property type="evidence" value="ECO:0007669"/>
    <property type="project" value="UniProtKB-KW"/>
</dbReference>
<dbReference type="STRING" id="29557.MGALLINA_06180"/>
<keyword evidence="9 10" id="KW-0472">Membrane</keyword>
<feature type="transmembrane region" description="Helical" evidence="10">
    <location>
        <begin position="255"/>
        <end position="279"/>
    </location>
</feature>